<dbReference type="PANTHER" id="PTHR10041">
    <property type="entry name" value="COLIPASE"/>
    <property type="match status" value="1"/>
</dbReference>
<dbReference type="GO" id="GO:0007586">
    <property type="term" value="P:digestion"/>
    <property type="evidence" value="ECO:0007669"/>
    <property type="project" value="InterPro"/>
</dbReference>
<dbReference type="PANTHER" id="PTHR10041:SF5">
    <property type="entry name" value="LEUCINE-RICH COLIPASE-LIKE PROTEIN 1"/>
    <property type="match status" value="1"/>
</dbReference>
<gene>
    <name evidence="2" type="primary">LRCOL1</name>
</gene>
<name>A0A8D2CQ14_SCIVU</name>
<feature type="chain" id="PRO_5033992394" evidence="1">
    <location>
        <begin position="22"/>
        <end position="173"/>
    </location>
</feature>
<dbReference type="Proteomes" id="UP000694564">
    <property type="component" value="Chromosome 8"/>
</dbReference>
<dbReference type="GO" id="GO:0005576">
    <property type="term" value="C:extracellular region"/>
    <property type="evidence" value="ECO:0007669"/>
    <property type="project" value="InterPro"/>
</dbReference>
<sequence>MARVAWRLLLLLPPLLLPVQAPGFQGGRKRGHKVIREPCEQHKECRSDCCVTNNLSPQRFCTPKTFFFQCRSWSKPNGYSCHEHWECQSGCCVRSSQVPLQFCTSKTIFLQCTPWRKPNGEFCRSHSQCWSQCCIRLSRISALRCYARSGILAQCLPLVSPPTPSSQGSCARG</sequence>
<reference evidence="2" key="2">
    <citation type="submission" date="2025-09" db="UniProtKB">
        <authorList>
            <consortium name="Ensembl"/>
        </authorList>
    </citation>
    <scope>IDENTIFICATION</scope>
</reference>
<dbReference type="SUPFAM" id="SSF57190">
    <property type="entry name" value="Colipase-like"/>
    <property type="match status" value="1"/>
</dbReference>
<accession>A0A8D2CQ14</accession>
<dbReference type="GO" id="GO:0008047">
    <property type="term" value="F:enzyme activator activity"/>
    <property type="evidence" value="ECO:0007669"/>
    <property type="project" value="InterPro"/>
</dbReference>
<evidence type="ECO:0000313" key="3">
    <source>
        <dbReference type="Proteomes" id="UP000694564"/>
    </source>
</evidence>
<keyword evidence="1" id="KW-0732">Signal</keyword>
<dbReference type="OrthoDB" id="9837822at2759"/>
<reference evidence="2" key="1">
    <citation type="submission" date="2025-08" db="UniProtKB">
        <authorList>
            <consortium name="Ensembl"/>
        </authorList>
    </citation>
    <scope>IDENTIFICATION</scope>
</reference>
<dbReference type="GeneTree" id="ENSGT00390000012041"/>
<evidence type="ECO:0000256" key="1">
    <source>
        <dbReference type="SAM" id="SignalP"/>
    </source>
</evidence>
<protein>
    <submittedName>
        <fullName evidence="2">Leucine rich colipase like 1</fullName>
    </submittedName>
</protein>
<dbReference type="AlphaFoldDB" id="A0A8D2CQ14"/>
<dbReference type="InterPro" id="IPR001981">
    <property type="entry name" value="Colipase"/>
</dbReference>
<keyword evidence="3" id="KW-1185">Reference proteome</keyword>
<dbReference type="GO" id="GO:0016042">
    <property type="term" value="P:lipid catabolic process"/>
    <property type="evidence" value="ECO:0007669"/>
    <property type="project" value="InterPro"/>
</dbReference>
<proteinExistence type="predicted"/>
<organism evidence="2 3">
    <name type="scientific">Sciurus vulgaris</name>
    <name type="common">Eurasian red squirrel</name>
    <dbReference type="NCBI Taxonomy" id="55149"/>
    <lineage>
        <taxon>Eukaryota</taxon>
        <taxon>Metazoa</taxon>
        <taxon>Chordata</taxon>
        <taxon>Craniata</taxon>
        <taxon>Vertebrata</taxon>
        <taxon>Euteleostomi</taxon>
        <taxon>Mammalia</taxon>
        <taxon>Eutheria</taxon>
        <taxon>Euarchontoglires</taxon>
        <taxon>Glires</taxon>
        <taxon>Rodentia</taxon>
        <taxon>Sciuromorpha</taxon>
        <taxon>Sciuridae</taxon>
        <taxon>Sciurinae</taxon>
        <taxon>Sciurini</taxon>
        <taxon>Sciurus</taxon>
    </lineage>
</organism>
<evidence type="ECO:0000313" key="2">
    <source>
        <dbReference type="Ensembl" id="ENSSVLP00005011241.1"/>
    </source>
</evidence>
<feature type="signal peptide" evidence="1">
    <location>
        <begin position="1"/>
        <end position="21"/>
    </location>
</feature>
<dbReference type="Ensembl" id="ENSSVLT00005012447.1">
    <property type="protein sequence ID" value="ENSSVLP00005011241.1"/>
    <property type="gene ID" value="ENSSVLG00005008931.1"/>
</dbReference>
<dbReference type="Pfam" id="PF15083">
    <property type="entry name" value="Colipase-like"/>
    <property type="match status" value="1"/>
</dbReference>